<dbReference type="InterPro" id="IPR018972">
    <property type="entry name" value="Sas10_C_dom"/>
</dbReference>
<protein>
    <recommendedName>
        <fullName evidence="6">Sas10 C-terminal domain-containing protein</fullName>
    </recommendedName>
</protein>
<comment type="subcellular location">
    <subcellularLocation>
        <location evidence="1">Nucleus</location>
    </subcellularLocation>
</comment>
<feature type="compositionally biased region" description="Acidic residues" evidence="5">
    <location>
        <begin position="270"/>
        <end position="290"/>
    </location>
</feature>
<dbReference type="PANTHER" id="PTHR13237:SF8">
    <property type="entry name" value="SOMETHING ABOUT SILENCING PROTEIN 10"/>
    <property type="match status" value="1"/>
</dbReference>
<feature type="coiled-coil region" evidence="4">
    <location>
        <begin position="441"/>
        <end position="488"/>
    </location>
</feature>
<evidence type="ECO:0000313" key="7">
    <source>
        <dbReference type="EMBL" id="KAK7679530.1"/>
    </source>
</evidence>
<proteinExistence type="inferred from homology"/>
<accession>A0AAW0FDD1</accession>
<keyword evidence="3" id="KW-0539">Nucleus</keyword>
<comment type="similarity">
    <text evidence="2">Belongs to the SAS10 family.</text>
</comment>
<evidence type="ECO:0000256" key="3">
    <source>
        <dbReference type="ARBA" id="ARBA00023242"/>
    </source>
</evidence>
<dbReference type="PANTHER" id="PTHR13237">
    <property type="entry name" value="SOMETHING ABOUT SILENCING PROTEIN 10-RELATED"/>
    <property type="match status" value="1"/>
</dbReference>
<dbReference type="Proteomes" id="UP001385951">
    <property type="component" value="Unassembled WGS sequence"/>
</dbReference>
<evidence type="ECO:0000256" key="4">
    <source>
        <dbReference type="SAM" id="Coils"/>
    </source>
</evidence>
<evidence type="ECO:0000256" key="1">
    <source>
        <dbReference type="ARBA" id="ARBA00004123"/>
    </source>
</evidence>
<evidence type="ECO:0000256" key="5">
    <source>
        <dbReference type="SAM" id="MobiDB-lite"/>
    </source>
</evidence>
<feature type="compositionally biased region" description="Basic and acidic residues" evidence="5">
    <location>
        <begin position="408"/>
        <end position="422"/>
    </location>
</feature>
<dbReference type="GO" id="GO:0032040">
    <property type="term" value="C:small-subunit processome"/>
    <property type="evidence" value="ECO:0007669"/>
    <property type="project" value="TreeGrafter"/>
</dbReference>
<evidence type="ECO:0000256" key="2">
    <source>
        <dbReference type="ARBA" id="ARBA00010979"/>
    </source>
</evidence>
<sequence length="559" mass="64522">MARKNRRSDAEDAVDLDEVDAFNANREKILLDEAGDYLSKNASDDEPSDEEVLALNDGEDQAGYDDQNEDMDSDEFDVAQDDEEVEEEGLGWGSKENYYGGDDASDDDEEMAKEAVEQQKKHLQDLEMEDFLDEDMMEDWKKTADKYDDSKTSQNQLVINEETSKSLGSLDKDDKLKLLKSSFPEFVPLLKEYSQLNETLVSYNKLSKKNQLINTKITALSCYLGTISSYFALFAEHLKTGERFLSMKEEPVMESILSLREVWRQAKELPEEEVETMEEEQEIAGSESEEMPIVASEEVLESEEASEEESEEEEQEEDTKANEDLEIDINKRRNIKKISKKNVDDFIESATPETVDMEDKNRRKRSLRFYTSKIDQASNKNSDRYGGDMDLPYKERLFERQQRLLEEARKRGLGQTKEKLGDDLDDNDMNSDEERVAHEINDDYYNDIKQSKQDKKSARREAHELAVKAAKEGKLAELQESLDEEGKRALNFQILKNKGLTRNRKNVDRNARVKKRKKYDKAQKKLKSVRQVYEGENRGPYEGEKTGIKKGLSRSVKLV</sequence>
<dbReference type="EMBL" id="JASBNA010000058">
    <property type="protein sequence ID" value="KAK7679530.1"/>
    <property type="molecule type" value="Genomic_DNA"/>
</dbReference>
<feature type="compositionally biased region" description="Acidic residues" evidence="5">
    <location>
        <begin position="44"/>
        <end position="89"/>
    </location>
</feature>
<dbReference type="GO" id="GO:0000462">
    <property type="term" value="P:maturation of SSU-rRNA from tricistronic rRNA transcript (SSU-rRNA, 5.8S rRNA, LSU-rRNA)"/>
    <property type="evidence" value="ECO:0007669"/>
    <property type="project" value="TreeGrafter"/>
</dbReference>
<feature type="compositionally biased region" description="Basic and acidic residues" evidence="5">
    <location>
        <begin position="533"/>
        <end position="547"/>
    </location>
</feature>
<gene>
    <name evidence="7" type="ORF">QCA50_017431</name>
</gene>
<dbReference type="Pfam" id="PF09368">
    <property type="entry name" value="Sas10"/>
    <property type="match status" value="1"/>
</dbReference>
<name>A0AAW0FDD1_9APHY</name>
<comment type="caution">
    <text evidence="7">The sequence shown here is derived from an EMBL/GenBank/DDBJ whole genome shotgun (WGS) entry which is preliminary data.</text>
</comment>
<feature type="compositionally biased region" description="Acidic residues" evidence="5">
    <location>
        <begin position="298"/>
        <end position="317"/>
    </location>
</feature>
<feature type="region of interest" description="Disordered" evidence="5">
    <location>
        <begin position="408"/>
        <end position="429"/>
    </location>
</feature>
<dbReference type="AlphaFoldDB" id="A0AAW0FDD1"/>
<reference evidence="7 8" key="1">
    <citation type="submission" date="2022-09" db="EMBL/GenBank/DDBJ databases">
        <authorList>
            <person name="Palmer J.M."/>
        </authorList>
    </citation>
    <scope>NUCLEOTIDE SEQUENCE [LARGE SCALE GENOMIC DNA]</scope>
    <source>
        <strain evidence="7 8">DSM 7382</strain>
    </source>
</reference>
<keyword evidence="8" id="KW-1185">Reference proteome</keyword>
<feature type="region of interest" description="Disordered" evidence="5">
    <location>
        <begin position="533"/>
        <end position="559"/>
    </location>
</feature>
<evidence type="ECO:0000259" key="6">
    <source>
        <dbReference type="Pfam" id="PF09368"/>
    </source>
</evidence>
<feature type="region of interest" description="Disordered" evidence="5">
    <location>
        <begin position="270"/>
        <end position="323"/>
    </location>
</feature>
<feature type="region of interest" description="Disordered" evidence="5">
    <location>
        <begin position="34"/>
        <end position="111"/>
    </location>
</feature>
<evidence type="ECO:0000313" key="8">
    <source>
        <dbReference type="Proteomes" id="UP001385951"/>
    </source>
</evidence>
<feature type="domain" description="Sas10 C-terminal" evidence="6">
    <location>
        <begin position="484"/>
        <end position="558"/>
    </location>
</feature>
<organism evidence="7 8">
    <name type="scientific">Cerrena zonata</name>
    <dbReference type="NCBI Taxonomy" id="2478898"/>
    <lineage>
        <taxon>Eukaryota</taxon>
        <taxon>Fungi</taxon>
        <taxon>Dikarya</taxon>
        <taxon>Basidiomycota</taxon>
        <taxon>Agaricomycotina</taxon>
        <taxon>Agaricomycetes</taxon>
        <taxon>Polyporales</taxon>
        <taxon>Cerrenaceae</taxon>
        <taxon>Cerrena</taxon>
    </lineage>
</organism>
<keyword evidence="4" id="KW-0175">Coiled coil</keyword>